<name>A0AAQ4DMF9_AMBAM</name>
<evidence type="ECO:0000313" key="1">
    <source>
        <dbReference type="EMBL" id="KAK8763649.1"/>
    </source>
</evidence>
<organism evidence="1 2">
    <name type="scientific">Amblyomma americanum</name>
    <name type="common">Lone star tick</name>
    <dbReference type="NCBI Taxonomy" id="6943"/>
    <lineage>
        <taxon>Eukaryota</taxon>
        <taxon>Metazoa</taxon>
        <taxon>Ecdysozoa</taxon>
        <taxon>Arthropoda</taxon>
        <taxon>Chelicerata</taxon>
        <taxon>Arachnida</taxon>
        <taxon>Acari</taxon>
        <taxon>Parasitiformes</taxon>
        <taxon>Ixodida</taxon>
        <taxon>Ixodoidea</taxon>
        <taxon>Ixodidae</taxon>
        <taxon>Amblyomminae</taxon>
        <taxon>Amblyomma</taxon>
    </lineage>
</organism>
<comment type="caution">
    <text evidence="1">The sequence shown here is derived from an EMBL/GenBank/DDBJ whole genome shotgun (WGS) entry which is preliminary data.</text>
</comment>
<proteinExistence type="predicted"/>
<dbReference type="Proteomes" id="UP001321473">
    <property type="component" value="Unassembled WGS sequence"/>
</dbReference>
<protein>
    <submittedName>
        <fullName evidence="1">Uncharacterized protein</fullName>
    </submittedName>
</protein>
<dbReference type="EMBL" id="JARKHS020029119">
    <property type="protein sequence ID" value="KAK8763649.1"/>
    <property type="molecule type" value="Genomic_DNA"/>
</dbReference>
<reference evidence="1 2" key="1">
    <citation type="journal article" date="2023" name="Arcadia Sci">
        <title>De novo assembly of a long-read Amblyomma americanum tick genome.</title>
        <authorList>
            <person name="Chou S."/>
            <person name="Poskanzer K.E."/>
            <person name="Rollins M."/>
            <person name="Thuy-Boun P.S."/>
        </authorList>
    </citation>
    <scope>NUCLEOTIDE SEQUENCE [LARGE SCALE GENOMIC DNA]</scope>
    <source>
        <strain evidence="1">F_SG_1</strain>
        <tissue evidence="1">Salivary glands</tissue>
    </source>
</reference>
<sequence length="78" mass="8854">MAPQIGSGQRSIRWKILRLQDKRDQVEIPQLFSHLRIKMSDVRGVASFWRTICACRSSGLVKQPRYAPKAHECSATTG</sequence>
<dbReference type="AlphaFoldDB" id="A0AAQ4DMF9"/>
<evidence type="ECO:0000313" key="2">
    <source>
        <dbReference type="Proteomes" id="UP001321473"/>
    </source>
</evidence>
<accession>A0AAQ4DMF9</accession>
<gene>
    <name evidence="1" type="ORF">V5799_033743</name>
</gene>
<keyword evidence="2" id="KW-1185">Reference proteome</keyword>